<dbReference type="PANTHER" id="PTHR43014">
    <property type="entry name" value="MERCURIC REDUCTASE"/>
    <property type="match status" value="1"/>
</dbReference>
<feature type="binding site" evidence="8">
    <location>
        <position position="267"/>
    </location>
    <ligand>
        <name>NAD(+)</name>
        <dbReference type="ChEBI" id="CHEBI:57540"/>
    </ligand>
</feature>
<dbReference type="PRINTS" id="PR00368">
    <property type="entry name" value="FADPNR"/>
</dbReference>
<evidence type="ECO:0000259" key="12">
    <source>
        <dbReference type="Pfam" id="PF07992"/>
    </source>
</evidence>
<dbReference type="PANTHER" id="PTHR43014:SF2">
    <property type="entry name" value="MERCURIC REDUCTASE"/>
    <property type="match status" value="1"/>
</dbReference>
<evidence type="ECO:0000256" key="5">
    <source>
        <dbReference type="ARBA" id="ARBA00023002"/>
    </source>
</evidence>
<dbReference type="eggNOG" id="COG1249">
    <property type="taxonomic scope" value="Bacteria"/>
</dbReference>
<evidence type="ECO:0000259" key="11">
    <source>
        <dbReference type="Pfam" id="PF02852"/>
    </source>
</evidence>
<gene>
    <name evidence="13" type="ordered locus">Plav_0304</name>
</gene>
<dbReference type="InterPro" id="IPR036188">
    <property type="entry name" value="FAD/NAD-bd_sf"/>
</dbReference>
<feature type="binding site" evidence="8">
    <location>
        <begin position="178"/>
        <end position="185"/>
    </location>
    <ligand>
        <name>NAD(+)</name>
        <dbReference type="ChEBI" id="CHEBI:57540"/>
    </ligand>
</feature>
<evidence type="ECO:0000256" key="6">
    <source>
        <dbReference type="ARBA" id="ARBA00023157"/>
    </source>
</evidence>
<dbReference type="KEGG" id="pla:Plav_0304"/>
<keyword evidence="3 8" id="KW-0274">FAD</keyword>
<dbReference type="Pfam" id="PF07992">
    <property type="entry name" value="Pyr_redox_2"/>
    <property type="match status" value="1"/>
</dbReference>
<comment type="similarity">
    <text evidence="1 10">Belongs to the class-I pyridine nucleotide-disulfide oxidoreductase family.</text>
</comment>
<reference evidence="13 14" key="1">
    <citation type="journal article" date="2011" name="Stand. Genomic Sci.">
        <title>Complete genome sequence of Parvibaculum lavamentivorans type strain (DS-1(T)).</title>
        <authorList>
            <person name="Schleheck D."/>
            <person name="Weiss M."/>
            <person name="Pitluck S."/>
            <person name="Bruce D."/>
            <person name="Land M.L."/>
            <person name="Han S."/>
            <person name="Saunders E."/>
            <person name="Tapia R."/>
            <person name="Detter C."/>
            <person name="Brettin T."/>
            <person name="Han J."/>
            <person name="Woyke T."/>
            <person name="Goodwin L."/>
            <person name="Pennacchio L."/>
            <person name="Nolan M."/>
            <person name="Cook A.M."/>
            <person name="Kjelleberg S."/>
            <person name="Thomas T."/>
        </authorList>
    </citation>
    <scope>NUCLEOTIDE SEQUENCE [LARGE SCALE GENOMIC DNA]</scope>
    <source>
        <strain evidence="14">DS-1 / DSM 13023 / NCIMB 13966</strain>
    </source>
</reference>
<organism evidence="13 14">
    <name type="scientific">Parvibaculum lavamentivorans (strain DS-1 / DSM 13023 / NCIMB 13966)</name>
    <dbReference type="NCBI Taxonomy" id="402881"/>
    <lineage>
        <taxon>Bacteria</taxon>
        <taxon>Pseudomonadati</taxon>
        <taxon>Pseudomonadota</taxon>
        <taxon>Alphaproteobacteria</taxon>
        <taxon>Hyphomicrobiales</taxon>
        <taxon>Parvibaculaceae</taxon>
        <taxon>Parvibaculum</taxon>
    </lineage>
</organism>
<dbReference type="SUPFAM" id="SSF55424">
    <property type="entry name" value="FAD/NAD-linked reductases, dimerisation (C-terminal) domain"/>
    <property type="match status" value="1"/>
</dbReference>
<dbReference type="Pfam" id="PF02852">
    <property type="entry name" value="Pyr_redox_dim"/>
    <property type="match status" value="1"/>
</dbReference>
<name>A7HPU4_PARL1</name>
<dbReference type="Gene3D" id="3.50.50.60">
    <property type="entry name" value="FAD/NAD(P)-binding domain"/>
    <property type="match status" value="2"/>
</dbReference>
<dbReference type="EMBL" id="CP000774">
    <property type="protein sequence ID" value="ABS61927.1"/>
    <property type="molecule type" value="Genomic_DNA"/>
</dbReference>
<evidence type="ECO:0000256" key="4">
    <source>
        <dbReference type="ARBA" id="ARBA00022857"/>
    </source>
</evidence>
<sequence>MAKRIKADICVIGAGSGGLSVAAGAAQMGARTVLIERDAMGGDCLNTGCVPSKALLAAAKQAYGMGAGEPFGIAPAKAQVDFGKVQDHVHSVIAAIAPNDSVARFEALGVTVIKDHGRFRDASTVIAGNAEITARRFVVATGSRAAVPPIPGLDKVPFYTNENLFENRDCPSHLIIVGGGPIGMEMAQAHCRLGARVTVLEGQRAFTRDDPELSAIVIDRLRRDGVEILEGVKVLSVSGEAGKISVTIEDKDETRTIEGSHILIATGRRANVEGLDLEKAGIEYDARGLKLDDRLRTTNKRVFGVGDVAGGLQFTHVAGYHAGIVIRNALFRVPARADHSAVPWVTFTDPELAHVGETEASARDRNMKINVLRWHLGENDRAQAERQTEGVIKVITDTHARVLGATIVGPHAGELILPWVLAKSQALKLSAMASVIAPYPTLSEISKRVAGSYYTPTLFSPKTRMLVRFLGLFG</sequence>
<dbReference type="GO" id="GO:0016668">
    <property type="term" value="F:oxidoreductase activity, acting on a sulfur group of donors, NAD(P) as acceptor"/>
    <property type="evidence" value="ECO:0007669"/>
    <property type="project" value="InterPro"/>
</dbReference>
<dbReference type="Gene3D" id="3.30.390.30">
    <property type="match status" value="1"/>
</dbReference>
<keyword evidence="2 10" id="KW-0285">Flavoprotein</keyword>
<feature type="domain" description="Pyridine nucleotide-disulphide oxidoreductase dimerisation" evidence="11">
    <location>
        <begin position="342"/>
        <end position="447"/>
    </location>
</feature>
<evidence type="ECO:0000256" key="1">
    <source>
        <dbReference type="ARBA" id="ARBA00007532"/>
    </source>
</evidence>
<dbReference type="InterPro" id="IPR023753">
    <property type="entry name" value="FAD/NAD-binding_dom"/>
</dbReference>
<keyword evidence="8" id="KW-0547">Nucleotide-binding</keyword>
<keyword evidence="6" id="KW-1015">Disulfide bond</keyword>
<evidence type="ECO:0000256" key="2">
    <source>
        <dbReference type="ARBA" id="ARBA00022630"/>
    </source>
</evidence>
<accession>A7HPU4</accession>
<keyword evidence="4" id="KW-0521">NADP</keyword>
<feature type="binding site" evidence="8">
    <location>
        <position position="117"/>
    </location>
    <ligand>
        <name>FAD</name>
        <dbReference type="ChEBI" id="CHEBI:57692"/>
    </ligand>
</feature>
<keyword evidence="5 10" id="KW-0560">Oxidoreductase</keyword>
<feature type="domain" description="FAD/NAD(P)-binding" evidence="12">
    <location>
        <begin position="8"/>
        <end position="321"/>
    </location>
</feature>
<comment type="cofactor">
    <cofactor evidence="8">
        <name>FAD</name>
        <dbReference type="ChEBI" id="CHEBI:57692"/>
    </cofactor>
    <text evidence="8">Binds 1 FAD per subunit.</text>
</comment>
<feature type="binding site" evidence="8">
    <location>
        <position position="307"/>
    </location>
    <ligand>
        <name>FAD</name>
        <dbReference type="ChEBI" id="CHEBI:57692"/>
    </ligand>
</feature>
<feature type="binding site" evidence="8">
    <location>
        <position position="53"/>
    </location>
    <ligand>
        <name>FAD</name>
        <dbReference type="ChEBI" id="CHEBI:57692"/>
    </ligand>
</feature>
<dbReference type="InterPro" id="IPR004099">
    <property type="entry name" value="Pyr_nucl-diS_OxRdtase_dimer"/>
</dbReference>
<evidence type="ECO:0000313" key="14">
    <source>
        <dbReference type="Proteomes" id="UP000006377"/>
    </source>
</evidence>
<dbReference type="InterPro" id="IPR016156">
    <property type="entry name" value="FAD/NAD-linked_Rdtase_dimer_sf"/>
</dbReference>
<dbReference type="PRINTS" id="PR00411">
    <property type="entry name" value="PNDRDTASEI"/>
</dbReference>
<dbReference type="InterPro" id="IPR012999">
    <property type="entry name" value="Pyr_OxRdtase_I_AS"/>
</dbReference>
<dbReference type="AlphaFoldDB" id="A7HPU4"/>
<keyword evidence="7 10" id="KW-0676">Redox-active center</keyword>
<evidence type="ECO:0000256" key="10">
    <source>
        <dbReference type="RuleBase" id="RU003691"/>
    </source>
</evidence>
<dbReference type="HOGENOM" id="CLU_016755_1_0_5"/>
<evidence type="ECO:0000313" key="13">
    <source>
        <dbReference type="EMBL" id="ABS61927.1"/>
    </source>
</evidence>
<feature type="disulfide bond" description="Redox-active" evidence="9">
    <location>
        <begin position="44"/>
        <end position="49"/>
    </location>
</feature>
<dbReference type="RefSeq" id="WP_011995218.1">
    <property type="nucleotide sequence ID" value="NC_009719.1"/>
</dbReference>
<protein>
    <submittedName>
        <fullName evidence="13">Pyridine nucleotide-disulphide oxidoreductase dimerisation region</fullName>
    </submittedName>
</protein>
<feature type="binding site" evidence="8">
    <location>
        <position position="201"/>
    </location>
    <ligand>
        <name>NAD(+)</name>
        <dbReference type="ChEBI" id="CHEBI:57540"/>
    </ligand>
</feature>
<proteinExistence type="inferred from homology"/>
<keyword evidence="8" id="KW-0520">NAD</keyword>
<dbReference type="SUPFAM" id="SSF51905">
    <property type="entry name" value="FAD/NAD(P)-binding domain"/>
    <property type="match status" value="1"/>
</dbReference>
<dbReference type="InterPro" id="IPR001100">
    <property type="entry name" value="Pyr_nuc-diS_OxRdtase"/>
</dbReference>
<dbReference type="FunFam" id="3.30.390.30:FF:000001">
    <property type="entry name" value="Dihydrolipoyl dehydrogenase"/>
    <property type="match status" value="1"/>
</dbReference>
<evidence type="ECO:0000256" key="8">
    <source>
        <dbReference type="PIRSR" id="PIRSR000350-3"/>
    </source>
</evidence>
<dbReference type="PROSITE" id="PS00076">
    <property type="entry name" value="PYRIDINE_REDOX_1"/>
    <property type="match status" value="1"/>
</dbReference>
<dbReference type="STRING" id="402881.Plav_0304"/>
<dbReference type="PIRSF" id="PIRSF000350">
    <property type="entry name" value="Mercury_reductase_MerA"/>
    <property type="match status" value="1"/>
</dbReference>
<evidence type="ECO:0000256" key="7">
    <source>
        <dbReference type="ARBA" id="ARBA00023284"/>
    </source>
</evidence>
<evidence type="ECO:0000256" key="9">
    <source>
        <dbReference type="PIRSR" id="PIRSR000350-4"/>
    </source>
</evidence>
<feature type="binding site" evidence="8">
    <location>
        <begin position="141"/>
        <end position="143"/>
    </location>
    <ligand>
        <name>FAD</name>
        <dbReference type="ChEBI" id="CHEBI:57692"/>
    </ligand>
</feature>
<dbReference type="Proteomes" id="UP000006377">
    <property type="component" value="Chromosome"/>
</dbReference>
<evidence type="ECO:0000256" key="3">
    <source>
        <dbReference type="ARBA" id="ARBA00022827"/>
    </source>
</evidence>
<dbReference type="GO" id="GO:0050660">
    <property type="term" value="F:flavin adenine dinucleotide binding"/>
    <property type="evidence" value="ECO:0007669"/>
    <property type="project" value="TreeGrafter"/>
</dbReference>
<keyword evidence="14" id="KW-1185">Reference proteome</keyword>
<dbReference type="GO" id="GO:0003955">
    <property type="term" value="F:NAD(P)H dehydrogenase (quinone) activity"/>
    <property type="evidence" value="ECO:0007669"/>
    <property type="project" value="TreeGrafter"/>
</dbReference>